<comment type="caution">
    <text evidence="6">The sequence shown here is derived from an EMBL/GenBank/DDBJ whole genome shotgun (WGS) entry which is preliminary data.</text>
</comment>
<dbReference type="Pfam" id="PF13564">
    <property type="entry name" value="DoxX_2"/>
    <property type="match status" value="1"/>
</dbReference>
<dbReference type="EMBL" id="VOBR01000016">
    <property type="protein sequence ID" value="TWP49286.1"/>
    <property type="molecule type" value="Genomic_DNA"/>
</dbReference>
<keyword evidence="3 5" id="KW-1133">Transmembrane helix</keyword>
<evidence type="ECO:0000313" key="6">
    <source>
        <dbReference type="EMBL" id="TWP49286.1"/>
    </source>
</evidence>
<keyword evidence="2 5" id="KW-0812">Transmembrane</keyword>
<dbReference type="GO" id="GO:0016020">
    <property type="term" value="C:membrane"/>
    <property type="evidence" value="ECO:0007669"/>
    <property type="project" value="UniProtKB-SubCell"/>
</dbReference>
<keyword evidence="4 5" id="KW-0472">Membrane</keyword>
<feature type="transmembrane region" description="Helical" evidence="5">
    <location>
        <begin position="75"/>
        <end position="94"/>
    </location>
</feature>
<accession>A0A563EPK6</accession>
<evidence type="ECO:0000256" key="3">
    <source>
        <dbReference type="ARBA" id="ARBA00022989"/>
    </source>
</evidence>
<dbReference type="Proteomes" id="UP000316639">
    <property type="component" value="Unassembled WGS sequence"/>
</dbReference>
<evidence type="ECO:0000256" key="4">
    <source>
        <dbReference type="ARBA" id="ARBA00023136"/>
    </source>
</evidence>
<gene>
    <name evidence="6" type="ORF">FKR81_24555</name>
</gene>
<evidence type="ECO:0000256" key="1">
    <source>
        <dbReference type="ARBA" id="ARBA00004141"/>
    </source>
</evidence>
<evidence type="ECO:0000313" key="7">
    <source>
        <dbReference type="Proteomes" id="UP000316639"/>
    </source>
</evidence>
<feature type="transmembrane region" description="Helical" evidence="5">
    <location>
        <begin position="12"/>
        <end position="35"/>
    </location>
</feature>
<feature type="transmembrane region" description="Helical" evidence="5">
    <location>
        <begin position="50"/>
        <end position="68"/>
    </location>
</feature>
<dbReference type="InterPro" id="IPR032808">
    <property type="entry name" value="DoxX"/>
</dbReference>
<feature type="transmembrane region" description="Helical" evidence="5">
    <location>
        <begin position="100"/>
        <end position="116"/>
    </location>
</feature>
<sequence length="133" mass="14286">MSDQAVGARVGNIVLWVLQVLLAAYFVYSGFMLFGDGLVKKFDDIGFGQWLRYLTGVLEIAGAIGLLIPRLCGLAALGLFGVMVGAVGTELFLLEKGGPVLPAILGVLALVVAYFRRDTIITFYDLITRTSRG</sequence>
<proteinExistence type="predicted"/>
<keyword evidence="7" id="KW-1185">Reference proteome</keyword>
<dbReference type="RefSeq" id="WP_146354805.1">
    <property type="nucleotide sequence ID" value="NZ_VOBR01000016.1"/>
</dbReference>
<reference evidence="6 7" key="1">
    <citation type="submission" date="2019-07" db="EMBL/GenBank/DDBJ databases">
        <title>Lentzea xizangensis sp. nov., isolated from Qinghai-Tibetan Plateau Soils.</title>
        <authorList>
            <person name="Huang J."/>
        </authorList>
    </citation>
    <scope>NUCLEOTIDE SEQUENCE [LARGE SCALE GENOMIC DNA]</scope>
    <source>
        <strain evidence="6 7">FXJ1.1311</strain>
    </source>
</reference>
<dbReference type="OrthoDB" id="3576439at2"/>
<protein>
    <submittedName>
        <fullName evidence="6">DoxX family protein</fullName>
    </submittedName>
</protein>
<name>A0A563EPK6_9PSEU</name>
<evidence type="ECO:0000256" key="5">
    <source>
        <dbReference type="SAM" id="Phobius"/>
    </source>
</evidence>
<organism evidence="6 7">
    <name type="scientific">Lentzea tibetensis</name>
    <dbReference type="NCBI Taxonomy" id="2591470"/>
    <lineage>
        <taxon>Bacteria</taxon>
        <taxon>Bacillati</taxon>
        <taxon>Actinomycetota</taxon>
        <taxon>Actinomycetes</taxon>
        <taxon>Pseudonocardiales</taxon>
        <taxon>Pseudonocardiaceae</taxon>
        <taxon>Lentzea</taxon>
    </lineage>
</organism>
<evidence type="ECO:0000256" key="2">
    <source>
        <dbReference type="ARBA" id="ARBA00022692"/>
    </source>
</evidence>
<dbReference type="AlphaFoldDB" id="A0A563EPK6"/>
<comment type="subcellular location">
    <subcellularLocation>
        <location evidence="1">Membrane</location>
        <topology evidence="1">Multi-pass membrane protein</topology>
    </subcellularLocation>
</comment>